<dbReference type="OMA" id="HFVIVNE"/>
<dbReference type="AlphaFoldDB" id="B0ERY6"/>
<organism evidence="3">
    <name type="scientific">Entamoeba dispar (strain ATCC PRA-260 / SAW760)</name>
    <dbReference type="NCBI Taxonomy" id="370354"/>
    <lineage>
        <taxon>Eukaryota</taxon>
        <taxon>Amoebozoa</taxon>
        <taxon>Evosea</taxon>
        <taxon>Archamoebae</taxon>
        <taxon>Mastigamoebida</taxon>
        <taxon>Entamoebidae</taxon>
        <taxon>Entamoeba</taxon>
    </lineage>
</organism>
<dbReference type="EMBL" id="DS550549">
    <property type="protein sequence ID" value="EDR22781.1"/>
    <property type="molecule type" value="Genomic_DNA"/>
</dbReference>
<dbReference type="Proteomes" id="UP000008076">
    <property type="component" value="Unassembled WGS sequence"/>
</dbReference>
<keyword evidence="3" id="KW-1185">Reference proteome</keyword>
<evidence type="ECO:0000256" key="1">
    <source>
        <dbReference type="SAM" id="SignalP"/>
    </source>
</evidence>
<evidence type="ECO:0000313" key="2">
    <source>
        <dbReference type="EMBL" id="EDR22781.1"/>
    </source>
</evidence>
<protein>
    <submittedName>
        <fullName evidence="2">Uncharacterized protein</fullName>
    </submittedName>
</protein>
<dbReference type="RefSeq" id="XP_001740858.1">
    <property type="nucleotide sequence ID" value="XM_001740806.1"/>
</dbReference>
<proteinExistence type="predicted"/>
<accession>B0ERY6</accession>
<dbReference type="VEuPathDB" id="AmoebaDB:EDI_336810"/>
<keyword evidence="1" id="KW-0732">Signal</keyword>
<feature type="signal peptide" evidence="1">
    <location>
        <begin position="1"/>
        <end position="21"/>
    </location>
</feature>
<dbReference type="KEGG" id="edi:EDI_336810"/>
<feature type="chain" id="PRO_5002749544" evidence="1">
    <location>
        <begin position="22"/>
        <end position="253"/>
    </location>
</feature>
<dbReference type="eggNOG" id="ENOG502RDK8">
    <property type="taxonomic scope" value="Eukaryota"/>
</dbReference>
<dbReference type="GeneID" id="5886032"/>
<name>B0ERY6_ENTDS</name>
<sequence length="253" mass="30040">MNWKNEMNLIYFFFIISLGQCLRKEEKVEEIIIVSSKWNEEINQTLQTSSFKIGIQNNEQCIQELENIKKQISTQNETLISSQEIKEELLNTIINQNKGVKEVIQRFTSNTTFSSLKQLIFSQKRFKEKPELQQFYLFLIQTILSREDIIQCLSPFIQYFKKIIFLCKDGHCSLSDKKSNHFVIVNEETILFLQLLLEKEQLEFPIPTTYLEFIITKRENVSFIKVKMNNSIILIGPNHQRSYELTYFLQLIE</sequence>
<reference evidence="3" key="1">
    <citation type="submission" date="2007-12" db="EMBL/GenBank/DDBJ databases">
        <title>Annotation of Entamoeba dispar SAW760.</title>
        <authorList>
            <person name="Lorenzi H."/>
            <person name="Inman J."/>
            <person name="Schobel S."/>
            <person name="Amedeo P."/>
            <person name="Caler E."/>
        </authorList>
    </citation>
    <scope>NUCLEOTIDE SEQUENCE [LARGE SCALE GENOMIC DNA]</scope>
    <source>
        <strain evidence="3">ATCC PRA-260 / SAW760</strain>
    </source>
</reference>
<gene>
    <name evidence="2" type="ORF">EDI_336810</name>
</gene>
<evidence type="ECO:0000313" key="3">
    <source>
        <dbReference type="Proteomes" id="UP000008076"/>
    </source>
</evidence>
<dbReference type="OrthoDB" id="28286at2759"/>